<organism evidence="1 2">
    <name type="scientific">Haloferula chungangensis</name>
    <dbReference type="NCBI Taxonomy" id="1048331"/>
    <lineage>
        <taxon>Bacteria</taxon>
        <taxon>Pseudomonadati</taxon>
        <taxon>Verrucomicrobiota</taxon>
        <taxon>Verrucomicrobiia</taxon>
        <taxon>Verrucomicrobiales</taxon>
        <taxon>Verrucomicrobiaceae</taxon>
        <taxon>Haloferula</taxon>
    </lineage>
</organism>
<comment type="caution">
    <text evidence="1">The sequence shown here is derived from an EMBL/GenBank/DDBJ whole genome shotgun (WGS) entry which is preliminary data.</text>
</comment>
<keyword evidence="2" id="KW-1185">Reference proteome</keyword>
<protein>
    <submittedName>
        <fullName evidence="1">Uncharacterized protein</fullName>
    </submittedName>
</protein>
<dbReference type="EMBL" id="JBHTBS010000008">
    <property type="protein sequence ID" value="MFC7338519.1"/>
    <property type="molecule type" value="Genomic_DNA"/>
</dbReference>
<proteinExistence type="predicted"/>
<dbReference type="Proteomes" id="UP001596472">
    <property type="component" value="Unassembled WGS sequence"/>
</dbReference>
<accession>A0ABW2L7Z8</accession>
<name>A0ABW2L7Z8_9BACT</name>
<gene>
    <name evidence="1" type="ORF">ACFQY0_15090</name>
</gene>
<sequence>MWRKFSVAEVSTIQTGDIRALIDLIEERDLGLWGYIQAMYRVWGSREPEIARAMVIEKAASIGMFSSSTNSKRHAMEDYIYDFYHQIISGIALTDPALAFHIFLEDLANPEVERIVDDNTTIPDIFASFAVSNPTEAWQAVLSSETKAHFIWKLRGYLDGVATVHDWDALTSEALAFASEQNIEIREWEWVKLAGRWYRDDAEAAMAWFTRNAPTKQFLKGSEDPFDETLLPIDHLSTSEVSRLLENELVCRLFGEEDQALIRHLGSLSSKGDYRLTRVLLDELTSSALTPQNTSYLEILPFIEDTAIREELFLKFVQSTRPRGEEDIMNNWPSFEAPNHSYEKVRELADNLDLSSGTHAKARDYFIQLENREKVNRTRLEEKE</sequence>
<evidence type="ECO:0000313" key="2">
    <source>
        <dbReference type="Proteomes" id="UP001596472"/>
    </source>
</evidence>
<evidence type="ECO:0000313" key="1">
    <source>
        <dbReference type="EMBL" id="MFC7338519.1"/>
    </source>
</evidence>
<dbReference type="RefSeq" id="WP_379713930.1">
    <property type="nucleotide sequence ID" value="NZ_JBHTBS010000008.1"/>
</dbReference>
<reference evidence="2" key="1">
    <citation type="journal article" date="2019" name="Int. J. Syst. Evol. Microbiol.">
        <title>The Global Catalogue of Microorganisms (GCM) 10K type strain sequencing project: providing services to taxonomists for standard genome sequencing and annotation.</title>
        <authorList>
            <consortium name="The Broad Institute Genomics Platform"/>
            <consortium name="The Broad Institute Genome Sequencing Center for Infectious Disease"/>
            <person name="Wu L."/>
            <person name="Ma J."/>
        </authorList>
    </citation>
    <scope>NUCLEOTIDE SEQUENCE [LARGE SCALE GENOMIC DNA]</scope>
    <source>
        <strain evidence="2">CGMCC 4.1467</strain>
    </source>
</reference>